<dbReference type="EMBL" id="CAJVQB010108264">
    <property type="protein sequence ID" value="CAG8851855.1"/>
    <property type="molecule type" value="Genomic_DNA"/>
</dbReference>
<sequence>WLITVRETIAKAYKPIHNYQLHHARYYKLVYGTNNLILCNGYKLKDSILKTKNCYINMKITSIYNLQVDSNRTIYADLKKINTALLGYTPHITACPCTRVTSTIPQILLVFTNPPTNL</sequence>
<comment type="caution">
    <text evidence="1">The sequence shown here is derived from an EMBL/GenBank/DDBJ whole genome shotgun (WGS) entry which is preliminary data.</text>
</comment>
<protein>
    <submittedName>
        <fullName evidence="1">7659_t:CDS:1</fullName>
    </submittedName>
</protein>
<evidence type="ECO:0000313" key="1">
    <source>
        <dbReference type="EMBL" id="CAG8851855.1"/>
    </source>
</evidence>
<gene>
    <name evidence="1" type="ORF">GMARGA_LOCUS40952</name>
</gene>
<evidence type="ECO:0000313" key="2">
    <source>
        <dbReference type="Proteomes" id="UP000789901"/>
    </source>
</evidence>
<feature type="non-terminal residue" evidence="1">
    <location>
        <position position="1"/>
    </location>
</feature>
<dbReference type="Proteomes" id="UP000789901">
    <property type="component" value="Unassembled WGS sequence"/>
</dbReference>
<reference evidence="1 2" key="1">
    <citation type="submission" date="2021-06" db="EMBL/GenBank/DDBJ databases">
        <authorList>
            <person name="Kallberg Y."/>
            <person name="Tangrot J."/>
            <person name="Rosling A."/>
        </authorList>
    </citation>
    <scope>NUCLEOTIDE SEQUENCE [LARGE SCALE GENOMIC DNA]</scope>
    <source>
        <strain evidence="1 2">120-4 pot B 10/14</strain>
    </source>
</reference>
<proteinExistence type="predicted"/>
<accession>A0ABN7XCI7</accession>
<organism evidence="1 2">
    <name type="scientific">Gigaspora margarita</name>
    <dbReference type="NCBI Taxonomy" id="4874"/>
    <lineage>
        <taxon>Eukaryota</taxon>
        <taxon>Fungi</taxon>
        <taxon>Fungi incertae sedis</taxon>
        <taxon>Mucoromycota</taxon>
        <taxon>Glomeromycotina</taxon>
        <taxon>Glomeromycetes</taxon>
        <taxon>Diversisporales</taxon>
        <taxon>Gigasporaceae</taxon>
        <taxon>Gigaspora</taxon>
    </lineage>
</organism>
<name>A0ABN7XCI7_GIGMA</name>
<keyword evidence="2" id="KW-1185">Reference proteome</keyword>